<keyword evidence="7" id="KW-1185">Reference proteome</keyword>
<evidence type="ECO:0000313" key="7">
    <source>
        <dbReference type="Proteomes" id="UP001163115"/>
    </source>
</evidence>
<dbReference type="EMBL" id="CP113524">
    <property type="protein sequence ID" value="WAJ22942.1"/>
    <property type="molecule type" value="Genomic_DNA"/>
</dbReference>
<dbReference type="Gene3D" id="3.40.190.290">
    <property type="match status" value="1"/>
</dbReference>
<evidence type="ECO:0000256" key="2">
    <source>
        <dbReference type="ARBA" id="ARBA00023015"/>
    </source>
</evidence>
<evidence type="ECO:0000256" key="1">
    <source>
        <dbReference type="ARBA" id="ARBA00009437"/>
    </source>
</evidence>
<evidence type="ECO:0000313" key="6">
    <source>
        <dbReference type="EMBL" id="WAJ22942.1"/>
    </source>
</evidence>
<evidence type="ECO:0000256" key="3">
    <source>
        <dbReference type="ARBA" id="ARBA00023125"/>
    </source>
</evidence>
<dbReference type="PANTHER" id="PTHR30419:SF8">
    <property type="entry name" value="NITROGEN ASSIMILATION TRANSCRIPTIONAL ACTIVATOR-RELATED"/>
    <property type="match status" value="1"/>
</dbReference>
<evidence type="ECO:0000259" key="5">
    <source>
        <dbReference type="PROSITE" id="PS50931"/>
    </source>
</evidence>
<dbReference type="InterPro" id="IPR000847">
    <property type="entry name" value="LysR_HTH_N"/>
</dbReference>
<gene>
    <name evidence="6" type="ORF">OW255_15410</name>
</gene>
<comment type="similarity">
    <text evidence="1">Belongs to the LysR transcriptional regulatory family.</text>
</comment>
<dbReference type="SUPFAM" id="SSF46785">
    <property type="entry name" value="Winged helix' DNA-binding domain"/>
    <property type="match status" value="1"/>
</dbReference>
<reference evidence="6" key="1">
    <citation type="submission" date="2022-11" db="EMBL/GenBank/DDBJ databases">
        <title>Lacrimispora xylanolytica sy1, complete genome.</title>
        <authorList>
            <person name="Choi S."/>
        </authorList>
    </citation>
    <scope>NUCLEOTIDE SEQUENCE</scope>
    <source>
        <strain evidence="6">Sy1</strain>
    </source>
</reference>
<dbReference type="PANTHER" id="PTHR30419">
    <property type="entry name" value="HTH-TYPE TRANSCRIPTIONAL REGULATOR YBHD"/>
    <property type="match status" value="1"/>
</dbReference>
<dbReference type="Gene3D" id="1.10.10.10">
    <property type="entry name" value="Winged helix-like DNA-binding domain superfamily/Winged helix DNA-binding domain"/>
    <property type="match status" value="1"/>
</dbReference>
<evidence type="ECO:0000256" key="4">
    <source>
        <dbReference type="ARBA" id="ARBA00023163"/>
    </source>
</evidence>
<name>A0ABY7A8E5_9FIRM</name>
<dbReference type="Pfam" id="PF03466">
    <property type="entry name" value="LysR_substrate"/>
    <property type="match status" value="1"/>
</dbReference>
<dbReference type="InterPro" id="IPR050950">
    <property type="entry name" value="HTH-type_LysR_regulators"/>
</dbReference>
<dbReference type="CDD" id="cd05466">
    <property type="entry name" value="PBP2_LTTR_substrate"/>
    <property type="match status" value="1"/>
</dbReference>
<dbReference type="PROSITE" id="PS50931">
    <property type="entry name" value="HTH_LYSR"/>
    <property type="match status" value="1"/>
</dbReference>
<feature type="domain" description="HTH lysR-type" evidence="5">
    <location>
        <begin position="1"/>
        <end position="58"/>
    </location>
</feature>
<dbReference type="SUPFAM" id="SSF53850">
    <property type="entry name" value="Periplasmic binding protein-like II"/>
    <property type="match status" value="1"/>
</dbReference>
<dbReference type="InterPro" id="IPR036388">
    <property type="entry name" value="WH-like_DNA-bd_sf"/>
</dbReference>
<dbReference type="PRINTS" id="PR00039">
    <property type="entry name" value="HTHLYSR"/>
</dbReference>
<keyword evidence="4" id="KW-0804">Transcription</keyword>
<proteinExistence type="inferred from homology"/>
<dbReference type="InterPro" id="IPR036390">
    <property type="entry name" value="WH_DNA-bd_sf"/>
</dbReference>
<accession>A0ABY7A8E5</accession>
<protein>
    <submittedName>
        <fullName evidence="6">LysR family transcriptional regulator</fullName>
    </submittedName>
</protein>
<keyword evidence="2" id="KW-0805">Transcription regulation</keyword>
<dbReference type="Pfam" id="PF00126">
    <property type="entry name" value="HTH_1"/>
    <property type="match status" value="1"/>
</dbReference>
<dbReference type="Proteomes" id="UP001163115">
    <property type="component" value="Chromosome"/>
</dbReference>
<organism evidence="6 7">
    <name type="scientific">Lacrimispora xylanolytica</name>
    <dbReference type="NCBI Taxonomy" id="29375"/>
    <lineage>
        <taxon>Bacteria</taxon>
        <taxon>Bacillati</taxon>
        <taxon>Bacillota</taxon>
        <taxon>Clostridia</taxon>
        <taxon>Lachnospirales</taxon>
        <taxon>Lachnospiraceae</taxon>
        <taxon>Lacrimispora</taxon>
    </lineage>
</organism>
<sequence length="310" mass="35192">MTDRELLYVKTVTEVKSISRAAKKLFITQPSLSQSIQRIEQFLGTKLFNRTPEGLILTDAGERYYQAACKILKIYDDFESEIKDINTMKNGQISIGITNHLGNIILPEILQEFKKQCPHVTLTIYEGTTDNQEMKLLSGELDFAILHAPKKDTSPLLNYEILSNDPFIVVMEQNHPLVKAAKRMEGYTYPVLDIKLLKNQPFIMLHEDQRIRHVADSILAKAKINPEIILTLKNYETAQSMAGKGIGVTLLPEDYARLTSLESAPAFLSIEKKYSSGWDLCITTSNTSFLSHTDQYFLSLVRKYFSSSDE</sequence>
<dbReference type="RefSeq" id="WP_268114571.1">
    <property type="nucleotide sequence ID" value="NZ_CP113524.1"/>
</dbReference>
<keyword evidence="3" id="KW-0238">DNA-binding</keyword>
<dbReference type="InterPro" id="IPR005119">
    <property type="entry name" value="LysR_subst-bd"/>
</dbReference>